<evidence type="ECO:0000256" key="6">
    <source>
        <dbReference type="PROSITE-ProRule" id="PRU01211"/>
    </source>
</evidence>
<protein>
    <recommendedName>
        <fullName evidence="7">Metalloendopeptidase</fullName>
        <ecNumber evidence="7">3.4.24.-</ecNumber>
    </recommendedName>
</protein>
<evidence type="ECO:0000256" key="1">
    <source>
        <dbReference type="ARBA" id="ARBA00022670"/>
    </source>
</evidence>
<keyword evidence="3 7" id="KW-0378">Hydrolase</keyword>
<dbReference type="AlphaFoldDB" id="A0A815W256"/>
<keyword evidence="1 7" id="KW-0645">Protease</keyword>
<dbReference type="Pfam" id="PF01400">
    <property type="entry name" value="Astacin"/>
    <property type="match status" value="1"/>
</dbReference>
<dbReference type="InterPro" id="IPR024079">
    <property type="entry name" value="MetalloPept_cat_dom_sf"/>
</dbReference>
<keyword evidence="2 7" id="KW-0479">Metal-binding</keyword>
<dbReference type="GO" id="GO:0046872">
    <property type="term" value="F:metal ion binding"/>
    <property type="evidence" value="ECO:0007669"/>
    <property type="project" value="UniProtKB-KW"/>
</dbReference>
<keyword evidence="9" id="KW-1133">Transmembrane helix</keyword>
<accession>A0A815W256</accession>
<dbReference type="PROSITE" id="PS51864">
    <property type="entry name" value="ASTACIN"/>
    <property type="match status" value="1"/>
</dbReference>
<dbReference type="EC" id="3.4.24.-" evidence="7"/>
<feature type="domain" description="Peptidase M12A" evidence="10">
    <location>
        <begin position="1"/>
        <end position="98"/>
    </location>
</feature>
<keyword evidence="5 7" id="KW-0482">Metalloprotease</keyword>
<evidence type="ECO:0000256" key="9">
    <source>
        <dbReference type="SAM" id="Phobius"/>
    </source>
</evidence>
<feature type="transmembrane region" description="Helical" evidence="9">
    <location>
        <begin position="422"/>
        <end position="440"/>
    </location>
</feature>
<dbReference type="PANTHER" id="PTHR10127">
    <property type="entry name" value="DISCOIDIN, CUB, EGF, LAMININ , AND ZINC METALLOPROTEASE DOMAIN CONTAINING"/>
    <property type="match status" value="1"/>
</dbReference>
<evidence type="ECO:0000313" key="12">
    <source>
        <dbReference type="EMBL" id="CAF1539701.1"/>
    </source>
</evidence>
<evidence type="ECO:0000313" key="13">
    <source>
        <dbReference type="Proteomes" id="UP000663870"/>
    </source>
</evidence>
<dbReference type="GO" id="GO:0004222">
    <property type="term" value="F:metalloendopeptidase activity"/>
    <property type="evidence" value="ECO:0007669"/>
    <property type="project" value="UniProtKB-UniRule"/>
</dbReference>
<evidence type="ECO:0000256" key="4">
    <source>
        <dbReference type="ARBA" id="ARBA00022833"/>
    </source>
</evidence>
<name>A0A815W256_9BILA</name>
<keyword evidence="4 7" id="KW-0862">Zinc</keyword>
<comment type="cofactor">
    <cofactor evidence="7">
        <name>Zn(2+)</name>
        <dbReference type="ChEBI" id="CHEBI:29105"/>
    </cofactor>
    <text evidence="7">Binds 1 zinc ion per subunit.</text>
</comment>
<evidence type="ECO:0000259" key="10">
    <source>
        <dbReference type="PROSITE" id="PS51864"/>
    </source>
</evidence>
<comment type="caution">
    <text evidence="12">The sequence shown here is derived from an EMBL/GenBank/DDBJ whole genome shotgun (WGS) entry which is preliminary data.</text>
</comment>
<keyword evidence="9" id="KW-0472">Membrane</keyword>
<dbReference type="SUPFAM" id="SSF55486">
    <property type="entry name" value="Metalloproteases ('zincins'), catalytic domain"/>
    <property type="match status" value="1"/>
</dbReference>
<evidence type="ECO:0000313" key="11">
    <source>
        <dbReference type="EMBL" id="CAF1259646.1"/>
    </source>
</evidence>
<dbReference type="PRINTS" id="PR00480">
    <property type="entry name" value="ASTACIN"/>
</dbReference>
<evidence type="ECO:0000256" key="8">
    <source>
        <dbReference type="SAM" id="MobiDB-lite"/>
    </source>
</evidence>
<dbReference type="EMBL" id="CAJNOL010002967">
    <property type="protein sequence ID" value="CAF1539701.1"/>
    <property type="molecule type" value="Genomic_DNA"/>
</dbReference>
<dbReference type="EMBL" id="CAJNOH010001903">
    <property type="protein sequence ID" value="CAF1259646.1"/>
    <property type="molecule type" value="Genomic_DNA"/>
</dbReference>
<evidence type="ECO:0000256" key="7">
    <source>
        <dbReference type="RuleBase" id="RU361183"/>
    </source>
</evidence>
<dbReference type="InterPro" id="IPR001506">
    <property type="entry name" value="Peptidase_M12A"/>
</dbReference>
<evidence type="ECO:0000256" key="2">
    <source>
        <dbReference type="ARBA" id="ARBA00022723"/>
    </source>
</evidence>
<dbReference type="PANTHER" id="PTHR10127:SF780">
    <property type="entry name" value="METALLOENDOPEPTIDASE"/>
    <property type="match status" value="1"/>
</dbReference>
<sequence>MRGFFHEQSRPDRDNYVKINLENIDPNLTYNFDKYDSSIVNTQNTPYDYASVMHYEPDAFSSNSFPTIESIQPNVTFGQRYNMSTIDILEVRSFYNCLSSGITFPPMPTTTTVNLYMMNVTLSSSLTNNSETFNHPYGQGMIYYYEVFEVTVPVDGDYIILKSHSSIPTSGLIYKENFYANSPNINLLAIGYDSDENIQFQFNLYFKSNTRYILVITTVTSQTTGNYTLLASGLNRVNLLQINSSSIVSTTTTTTAPNTEFVISTYSSALTINSPTYDRFGGFGMYYYEAIMISVPETGYYAVGSNNTINTYGYLYLNSFNPSNIAENLITGDDDKAGNSQFAIVYEFKSMTTYILIVTTHDPVVIGPLLILAEGPKAVTFTSMKNISTTTTTTSTTPPISTTRSTSTTSPRGSSASTKSNIITIHLFLYIIFGYVLAYFI</sequence>
<dbReference type="Gene3D" id="3.40.390.10">
    <property type="entry name" value="Collagenase (Catalytic Domain)"/>
    <property type="match status" value="1"/>
</dbReference>
<evidence type="ECO:0000256" key="3">
    <source>
        <dbReference type="ARBA" id="ARBA00022801"/>
    </source>
</evidence>
<evidence type="ECO:0000256" key="5">
    <source>
        <dbReference type="ARBA" id="ARBA00023049"/>
    </source>
</evidence>
<dbReference type="Proteomes" id="UP000663870">
    <property type="component" value="Unassembled WGS sequence"/>
</dbReference>
<keyword evidence="9" id="KW-0812">Transmembrane</keyword>
<keyword evidence="13" id="KW-1185">Reference proteome</keyword>
<dbReference type="Proteomes" id="UP000663854">
    <property type="component" value="Unassembled WGS sequence"/>
</dbReference>
<comment type="caution">
    <text evidence="6">Lacks conserved residue(s) required for the propagation of feature annotation.</text>
</comment>
<dbReference type="GO" id="GO:0006508">
    <property type="term" value="P:proteolysis"/>
    <property type="evidence" value="ECO:0007669"/>
    <property type="project" value="UniProtKB-KW"/>
</dbReference>
<gene>
    <name evidence="12" type="ORF">JXQ802_LOCUS42858</name>
    <name evidence="11" type="ORF">PYM288_LOCUS27810</name>
</gene>
<organism evidence="12 13">
    <name type="scientific">Rotaria sordida</name>
    <dbReference type="NCBI Taxonomy" id="392033"/>
    <lineage>
        <taxon>Eukaryota</taxon>
        <taxon>Metazoa</taxon>
        <taxon>Spiralia</taxon>
        <taxon>Gnathifera</taxon>
        <taxon>Rotifera</taxon>
        <taxon>Eurotatoria</taxon>
        <taxon>Bdelloidea</taxon>
        <taxon>Philodinida</taxon>
        <taxon>Philodinidae</taxon>
        <taxon>Rotaria</taxon>
    </lineage>
</organism>
<feature type="region of interest" description="Disordered" evidence="8">
    <location>
        <begin position="389"/>
        <end position="417"/>
    </location>
</feature>
<proteinExistence type="predicted"/>
<reference evidence="12" key="1">
    <citation type="submission" date="2021-02" db="EMBL/GenBank/DDBJ databases">
        <authorList>
            <person name="Nowell W R."/>
        </authorList>
    </citation>
    <scope>NUCLEOTIDE SEQUENCE</scope>
</reference>